<gene>
    <name evidence="1" type="ORF">SAMN04487906_2865</name>
</gene>
<name>A0A1I6V4S3_9FLAO</name>
<organism evidence="1 2">
    <name type="scientific">Zhouia amylolytica</name>
    <dbReference type="NCBI Taxonomy" id="376730"/>
    <lineage>
        <taxon>Bacteria</taxon>
        <taxon>Pseudomonadati</taxon>
        <taxon>Bacteroidota</taxon>
        <taxon>Flavobacteriia</taxon>
        <taxon>Flavobacteriales</taxon>
        <taxon>Flavobacteriaceae</taxon>
        <taxon>Zhouia</taxon>
    </lineage>
</organism>
<dbReference type="AlphaFoldDB" id="A0A1I6V4S3"/>
<proteinExistence type="predicted"/>
<evidence type="ECO:0000313" key="1">
    <source>
        <dbReference type="EMBL" id="SFT08705.1"/>
    </source>
</evidence>
<protein>
    <submittedName>
        <fullName evidence="1">Uncharacterized protein</fullName>
    </submittedName>
</protein>
<accession>A0A1I6V4S3</accession>
<dbReference type="EMBL" id="FPAG01000008">
    <property type="protein sequence ID" value="SFT08705.1"/>
    <property type="molecule type" value="Genomic_DNA"/>
</dbReference>
<evidence type="ECO:0000313" key="2">
    <source>
        <dbReference type="Proteomes" id="UP000183209"/>
    </source>
</evidence>
<sequence>MLKTIKIISPVICSNDTINKIAFSKGFSFFNSLISIKTQKSRIGHIVINFILTNSSTHNE</sequence>
<reference evidence="1 2" key="1">
    <citation type="submission" date="2016-10" db="EMBL/GenBank/DDBJ databases">
        <authorList>
            <person name="de Groot N.N."/>
        </authorList>
    </citation>
    <scope>NUCLEOTIDE SEQUENCE [LARGE SCALE GENOMIC DNA]</scope>
    <source>
        <strain evidence="1 2">CGMCC 1.6114</strain>
    </source>
</reference>
<dbReference type="Proteomes" id="UP000183209">
    <property type="component" value="Unassembled WGS sequence"/>
</dbReference>